<organism evidence="12 13">
    <name type="scientific">Bombyx mori</name>
    <name type="common">Silk moth</name>
    <dbReference type="NCBI Taxonomy" id="7091"/>
    <lineage>
        <taxon>Eukaryota</taxon>
        <taxon>Metazoa</taxon>
        <taxon>Ecdysozoa</taxon>
        <taxon>Arthropoda</taxon>
        <taxon>Hexapoda</taxon>
        <taxon>Insecta</taxon>
        <taxon>Pterygota</taxon>
        <taxon>Neoptera</taxon>
        <taxon>Endopterygota</taxon>
        <taxon>Lepidoptera</taxon>
        <taxon>Glossata</taxon>
        <taxon>Ditrysia</taxon>
        <taxon>Bombycoidea</taxon>
        <taxon>Bombycidae</taxon>
        <taxon>Bombycinae</taxon>
        <taxon>Bombyx</taxon>
    </lineage>
</organism>
<dbReference type="GO" id="GO:0000724">
    <property type="term" value="P:double-strand break repair via homologous recombination"/>
    <property type="evidence" value="ECO:0007669"/>
    <property type="project" value="TreeGrafter"/>
</dbReference>
<feature type="domain" description="RING-type" evidence="10">
    <location>
        <begin position="24"/>
        <end position="57"/>
    </location>
</feature>
<protein>
    <recommendedName>
        <fullName evidence="14">Breast cancer type 1 susceptibility protein-like protein</fullName>
    </recommendedName>
</protein>
<dbReference type="GO" id="GO:0070531">
    <property type="term" value="C:BRCA1-A complex"/>
    <property type="evidence" value="ECO:0007669"/>
    <property type="project" value="TreeGrafter"/>
</dbReference>
<dbReference type="InterPro" id="IPR001841">
    <property type="entry name" value="Znf_RING"/>
</dbReference>
<dbReference type="SUPFAM" id="SSF57850">
    <property type="entry name" value="RING/U-box"/>
    <property type="match status" value="1"/>
</dbReference>
<feature type="domain" description="BRCT" evidence="11">
    <location>
        <begin position="1066"/>
        <end position="1166"/>
    </location>
</feature>
<keyword evidence="2" id="KW-0677">Repeat</keyword>
<feature type="compositionally biased region" description="Basic and acidic residues" evidence="9">
    <location>
        <begin position="390"/>
        <end position="403"/>
    </location>
</feature>
<dbReference type="SMART" id="SM00292">
    <property type="entry name" value="BRCT"/>
    <property type="match status" value="2"/>
</dbReference>
<dbReference type="Pfam" id="PF00533">
    <property type="entry name" value="BRCT"/>
    <property type="match status" value="1"/>
</dbReference>
<dbReference type="GO" id="GO:0045944">
    <property type="term" value="P:positive regulation of transcription by RNA polymerase II"/>
    <property type="evidence" value="ECO:0007669"/>
    <property type="project" value="TreeGrafter"/>
</dbReference>
<keyword evidence="4 8" id="KW-0863">Zinc-finger</keyword>
<evidence type="ECO:0000256" key="7">
    <source>
        <dbReference type="ARBA" id="ARBA00023242"/>
    </source>
</evidence>
<evidence type="ECO:0000256" key="8">
    <source>
        <dbReference type="PROSITE-ProRule" id="PRU00175"/>
    </source>
</evidence>
<name>A0A8R2R219_BOMMO</name>
<dbReference type="InterPro" id="IPR036420">
    <property type="entry name" value="BRCT_dom_sf"/>
</dbReference>
<evidence type="ECO:0000259" key="11">
    <source>
        <dbReference type="PROSITE" id="PS50172"/>
    </source>
</evidence>
<dbReference type="Gene3D" id="3.40.50.10190">
    <property type="entry name" value="BRCT domain"/>
    <property type="match status" value="2"/>
</dbReference>
<reference evidence="13" key="1">
    <citation type="journal article" date="2008" name="Insect Biochem. Mol. Biol.">
        <title>The genome of a lepidopteran model insect, the silkworm Bombyx mori.</title>
        <authorList>
            <consortium name="International Silkworm Genome Consortium"/>
        </authorList>
    </citation>
    <scope>NUCLEOTIDE SEQUENCE [LARGE SCALE GENOMIC DNA]</scope>
    <source>
        <strain evidence="13">p50T</strain>
    </source>
</reference>
<dbReference type="RefSeq" id="XP_037870340.1">
    <property type="nucleotide sequence ID" value="XM_038014412.2"/>
</dbReference>
<dbReference type="GO" id="GO:0008270">
    <property type="term" value="F:zinc ion binding"/>
    <property type="evidence" value="ECO:0007669"/>
    <property type="project" value="UniProtKB-KW"/>
</dbReference>
<keyword evidence="5" id="KW-0862">Zinc</keyword>
<dbReference type="PANTHER" id="PTHR13763">
    <property type="entry name" value="BREAST CANCER TYPE 1 SUSCEPTIBILITY PROTEIN BRCA1"/>
    <property type="match status" value="1"/>
</dbReference>
<dbReference type="PANTHER" id="PTHR13763:SF0">
    <property type="entry name" value="BREAST CANCER TYPE 1 SUSCEPTIBILITY PROTEIN"/>
    <property type="match status" value="1"/>
</dbReference>
<keyword evidence="7" id="KW-0539">Nucleus</keyword>
<keyword evidence="3" id="KW-0227">DNA damage</keyword>
<evidence type="ECO:0000256" key="4">
    <source>
        <dbReference type="ARBA" id="ARBA00022771"/>
    </source>
</evidence>
<dbReference type="Gene3D" id="3.30.40.10">
    <property type="entry name" value="Zinc/RING finger domain, C3HC4 (zinc finger)"/>
    <property type="match status" value="1"/>
</dbReference>
<dbReference type="InterPro" id="IPR013083">
    <property type="entry name" value="Znf_RING/FYVE/PHD"/>
</dbReference>
<evidence type="ECO:0000256" key="6">
    <source>
        <dbReference type="ARBA" id="ARBA00023204"/>
    </source>
</evidence>
<feature type="region of interest" description="Disordered" evidence="9">
    <location>
        <begin position="614"/>
        <end position="642"/>
    </location>
</feature>
<comment type="subcellular location">
    <subcellularLocation>
        <location evidence="1">Nucleus</location>
    </subcellularLocation>
</comment>
<dbReference type="KEGG" id="bmor:101735478"/>
<sequence length="1190" mass="134412">MLIEDLDINLLSQLVTEQIDQVTCLECCKYYVAPETASCGHSLCHLCWKKRRTCPICATLLERRSAKLNRPLHTLTEHVQNLGNAFEKLFKTKLDEFTLETPKQPGFINDPIDNVKEWLASSQNQFTNSALNSGQSSQDTVKIVNKELSANEFQVHTKVNTVKNCSVVVPAPAAQDDWDKIEVMPDSDAYINKENIAGPMDIEPFSIEDQEYTTQNPRRSSRMRDLNISSNNAKTENNNALALKQNKETNSDIEKNSIVVKQNWNNVKRMRKEFSKLNKKNRNKLNVSIEMAKKTQISNKQENIIDMKDIQELNCEIDENTPNIESKKKCNELNKGCDLDEKNQNIDKRSPEINIPTALNGIGGNTDNSSSQVNFSQEISTSLNTTKNLSKSEKKPSLNEKTKTTTMPFLKKSSLCPQSPKKKDENIRTVNHVIDTSSKENTNDDIEISIKIGNTVTNIFIRKKENDVQLKVNTDREIQTTLGPYDLVSKVQNINQENIQKSTQENQTTKINTFKKIPEQCLKKSVSTKHNTSSADTATAHFDITESVEKELSNMNMENFKQNNNIKENQSNVIDKNADIELLNDLDIFSASMTDNNVKLLSQQTKIGSKILTPRAPPKLKTQQSNNKRIREPNEEDLKQSNKKTKLISCTGTFETAVNDKSMSNQNDAQESEPINYDVIMDQVFANIDADIEDTRKIKTVKEASNLLEKTVENHTTATQDQFISKTQRSIVECFTTDKTLANSQTVNENKNQKDSENIFSVCENHTEFQKTTNSEMPDTVHKHMEDTLTPALSQNVKTPLECLKASDDDCDSVVEETPQKCHSFNKGKQKENSTVKECDLGTDLKQIKSVINLTDTAETNESKDVTVVNTNTKKQTLDTPLTINKFVDQIKHKSTPMARKSLNFESEQINVNDDPEQTFCPPTEALPENTQEKEFMKKIFDKSQTTQIARALGSCNSMLNNKDFCVAGSCLTSAELKKLKVLCSENKWCYVDKYTNNLTHLVVGVDEEKKSQRSVKYMCALAAGKWIVSFEWVEKCLHLKKYVDEAPYEALDSTGEPGPKRSRISKRKLFHGITFYCMPSFTVLDLQTLKSMLEAAGGRVVTDPKYVRISKDAPGPALLLAEPENTQEDRFIYLAMEQSIVPVNYEWALNCLGSYTLGSVQELLLCPAALLPTLTSQWPACLIAREYDD</sequence>
<evidence type="ECO:0000259" key="10">
    <source>
        <dbReference type="PROSITE" id="PS50089"/>
    </source>
</evidence>
<keyword evidence="6" id="KW-0234">DNA repair</keyword>
<feature type="domain" description="BRCT" evidence="11">
    <location>
        <begin position="955"/>
        <end position="1051"/>
    </location>
</feature>
<dbReference type="GeneID" id="101735478"/>
<evidence type="ECO:0000256" key="9">
    <source>
        <dbReference type="SAM" id="MobiDB-lite"/>
    </source>
</evidence>
<evidence type="ECO:0000256" key="2">
    <source>
        <dbReference type="ARBA" id="ARBA00022737"/>
    </source>
</evidence>
<evidence type="ECO:0000256" key="1">
    <source>
        <dbReference type="ARBA" id="ARBA00004123"/>
    </source>
</evidence>
<dbReference type="InterPro" id="IPR031099">
    <property type="entry name" value="BRCA1-associated"/>
</dbReference>
<dbReference type="Proteomes" id="UP000005204">
    <property type="component" value="Unassembled WGS sequence"/>
</dbReference>
<evidence type="ECO:0008006" key="14">
    <source>
        <dbReference type="Google" id="ProtNLM"/>
    </source>
</evidence>
<feature type="region of interest" description="Disordered" evidence="9">
    <location>
        <begin position="382"/>
        <end position="405"/>
    </location>
</feature>
<evidence type="ECO:0000313" key="12">
    <source>
        <dbReference type="EnsemblMetazoa" id="XP_037870340.1"/>
    </source>
</evidence>
<dbReference type="PROSITE" id="PS50089">
    <property type="entry name" value="ZF_RING_2"/>
    <property type="match status" value="1"/>
</dbReference>
<dbReference type="Pfam" id="PF16589">
    <property type="entry name" value="BRCT_2"/>
    <property type="match status" value="1"/>
</dbReference>
<dbReference type="SUPFAM" id="SSF52113">
    <property type="entry name" value="BRCT domain"/>
    <property type="match status" value="2"/>
</dbReference>
<evidence type="ECO:0000256" key="5">
    <source>
        <dbReference type="ARBA" id="ARBA00022833"/>
    </source>
</evidence>
<reference evidence="12" key="2">
    <citation type="submission" date="2022-06" db="UniProtKB">
        <authorList>
            <consortium name="EnsemblMetazoa"/>
        </authorList>
    </citation>
    <scope>IDENTIFICATION</scope>
    <source>
        <strain evidence="12">p50T (Dazao)</strain>
    </source>
</reference>
<accession>A0A8R2R219</accession>
<dbReference type="GO" id="GO:0031436">
    <property type="term" value="C:BRCA1-BARD1 complex"/>
    <property type="evidence" value="ECO:0007669"/>
    <property type="project" value="TreeGrafter"/>
</dbReference>
<evidence type="ECO:0000256" key="3">
    <source>
        <dbReference type="ARBA" id="ARBA00022763"/>
    </source>
</evidence>
<dbReference type="GO" id="GO:0004842">
    <property type="term" value="F:ubiquitin-protein transferase activity"/>
    <property type="evidence" value="ECO:0007669"/>
    <property type="project" value="TreeGrafter"/>
</dbReference>
<keyword evidence="4 8" id="KW-0479">Metal-binding</keyword>
<evidence type="ECO:0000313" key="13">
    <source>
        <dbReference type="Proteomes" id="UP000005204"/>
    </source>
</evidence>
<keyword evidence="13" id="KW-1185">Reference proteome</keyword>
<feature type="compositionally biased region" description="Basic and acidic residues" evidence="9">
    <location>
        <begin position="629"/>
        <end position="640"/>
    </location>
</feature>
<proteinExistence type="predicted"/>
<dbReference type="EnsemblMetazoa" id="XM_038014412.1">
    <property type="protein sequence ID" value="XP_037870340.1"/>
    <property type="gene ID" value="LOC101735478"/>
</dbReference>
<dbReference type="InterPro" id="IPR001357">
    <property type="entry name" value="BRCT_dom"/>
</dbReference>
<dbReference type="PROSITE" id="PS50172">
    <property type="entry name" value="BRCT"/>
    <property type="match status" value="2"/>
</dbReference>
<dbReference type="AlphaFoldDB" id="A0A8R2R219"/>